<dbReference type="NCBIfam" id="TIGR01430">
    <property type="entry name" value="aden_deam"/>
    <property type="match status" value="1"/>
</dbReference>
<evidence type="ECO:0000256" key="20">
    <source>
        <dbReference type="ARBA" id="ARBA00047989"/>
    </source>
</evidence>
<dbReference type="GO" id="GO:0004000">
    <property type="term" value="F:adenosine deaminase activity"/>
    <property type="evidence" value="ECO:0007669"/>
    <property type="project" value="InterPro"/>
</dbReference>
<evidence type="ECO:0000256" key="13">
    <source>
        <dbReference type="ARBA" id="ARBA00022833"/>
    </source>
</evidence>
<evidence type="ECO:0000313" key="25">
    <source>
        <dbReference type="RefSeq" id="XP_030067782.1"/>
    </source>
</evidence>
<dbReference type="GO" id="GO:0005829">
    <property type="term" value="C:cytosol"/>
    <property type="evidence" value="ECO:0007669"/>
    <property type="project" value="TreeGrafter"/>
</dbReference>
<evidence type="ECO:0000259" key="23">
    <source>
        <dbReference type="Pfam" id="PF00962"/>
    </source>
</evidence>
<dbReference type="GO" id="GO:0042110">
    <property type="term" value="P:T cell activation"/>
    <property type="evidence" value="ECO:0007669"/>
    <property type="project" value="TreeGrafter"/>
</dbReference>
<comment type="subcellular location">
    <subcellularLocation>
        <location evidence="2">Cell junction</location>
    </subcellularLocation>
    <subcellularLocation>
        <location evidence="3">Cell membrane</location>
        <topology evidence="3">Peripheral membrane protein</topology>
        <orientation evidence="3">Extracellular side</orientation>
    </subcellularLocation>
    <subcellularLocation>
        <location evidence="4">Cytoplasmic vesicle lumen</location>
    </subcellularLocation>
    <subcellularLocation>
        <location evidence="5">Lysosome</location>
    </subcellularLocation>
</comment>
<evidence type="ECO:0000256" key="22">
    <source>
        <dbReference type="ARBA" id="ARBA00058366"/>
    </source>
</evidence>
<dbReference type="FunCoup" id="A0A6P7YJX9">
    <property type="interactions" value="239"/>
</dbReference>
<dbReference type="OrthoDB" id="272271at2759"/>
<dbReference type="Proteomes" id="UP000515156">
    <property type="component" value="Chromosome 8"/>
</dbReference>
<dbReference type="InterPro" id="IPR006650">
    <property type="entry name" value="A/AMP_deam_AS"/>
</dbReference>
<gene>
    <name evidence="25" type="primary">LOC115475866</name>
</gene>
<keyword evidence="24" id="KW-1185">Reference proteome</keyword>
<feature type="domain" description="Adenosine deaminase" evidence="23">
    <location>
        <begin position="11"/>
        <end position="350"/>
    </location>
</feature>
<keyword evidence="18" id="KW-0968">Cytoplasmic vesicle</keyword>
<keyword evidence="14" id="KW-0965">Cell junction</keyword>
<evidence type="ECO:0000256" key="17">
    <source>
        <dbReference type="ARBA" id="ARBA00023228"/>
    </source>
</evidence>
<keyword evidence="16" id="KW-0472">Membrane</keyword>
<evidence type="ECO:0000256" key="3">
    <source>
        <dbReference type="ARBA" id="ARBA00004296"/>
    </source>
</evidence>
<evidence type="ECO:0000256" key="11">
    <source>
        <dbReference type="ARBA" id="ARBA00022723"/>
    </source>
</evidence>
<dbReference type="Gene3D" id="3.20.20.140">
    <property type="entry name" value="Metal-dependent hydrolases"/>
    <property type="match status" value="1"/>
</dbReference>
<evidence type="ECO:0000256" key="21">
    <source>
        <dbReference type="ARBA" id="ARBA00049213"/>
    </source>
</evidence>
<evidence type="ECO:0000256" key="19">
    <source>
        <dbReference type="ARBA" id="ARBA00031852"/>
    </source>
</evidence>
<evidence type="ECO:0000256" key="9">
    <source>
        <dbReference type="ARBA" id="ARBA00022475"/>
    </source>
</evidence>
<dbReference type="InterPro" id="IPR001365">
    <property type="entry name" value="A_deaminase_dom"/>
</dbReference>
<comment type="catalytic activity">
    <reaction evidence="20">
        <text>adenosine + H2O + H(+) = inosine + NH4(+)</text>
        <dbReference type="Rhea" id="RHEA:24408"/>
        <dbReference type="ChEBI" id="CHEBI:15377"/>
        <dbReference type="ChEBI" id="CHEBI:15378"/>
        <dbReference type="ChEBI" id="CHEBI:16335"/>
        <dbReference type="ChEBI" id="CHEBI:17596"/>
        <dbReference type="ChEBI" id="CHEBI:28938"/>
        <dbReference type="EC" id="3.5.4.4"/>
    </reaction>
    <physiologicalReaction direction="left-to-right" evidence="20">
        <dbReference type="Rhea" id="RHEA:24409"/>
    </physiologicalReaction>
</comment>
<dbReference type="GO" id="GO:0060169">
    <property type="term" value="P:negative regulation of adenosine receptor signaling pathway"/>
    <property type="evidence" value="ECO:0007669"/>
    <property type="project" value="TreeGrafter"/>
</dbReference>
<dbReference type="InterPro" id="IPR006330">
    <property type="entry name" value="Ado/ade_deaminase"/>
</dbReference>
<dbReference type="KEGG" id="muo:115475866"/>
<keyword evidence="10" id="KW-0963">Cytoplasm</keyword>
<dbReference type="GO" id="GO:0006154">
    <property type="term" value="P:adenosine catabolic process"/>
    <property type="evidence" value="ECO:0007669"/>
    <property type="project" value="TreeGrafter"/>
</dbReference>
<dbReference type="GeneID" id="115475866"/>
<sequence length="360" mass="41210">MEDKLPTFEKPKVELHVHLDGSIKPETILYFAKKRGIKVPADTVEGLLQHVAYKEPISFTEFLAKFKHYMPAIAGDREAVKRIAYEFVEMKAKEGVLYIEVRYSPHLLANSKVDPVPWEQEEGDLTPDDVVDLVNQGLREGERDFNIKARSILCCMRHMPNWSPEVVELCKKYRNDTVVAIDLAGDELVSCEEVSGHREAYEEALRSGIHRTVHAGEIGPPSVVREAVEILKAERIGHGYHTIEDPVLYKSLLEKNLHFELCPWSSYLTSACCSDFRKHPAIQFKNDKANYSLSTDDPLIFGSTLNKDYKVAKKYMGFTEEDFMQANINAARSCFLPEKEKRELLNQLYEAYEMILSTEF</sequence>
<comment type="similarity">
    <text evidence="6">Belongs to the metallo-dependent hydrolases superfamily. Adenosine and AMP deaminases family.</text>
</comment>
<dbReference type="GO" id="GO:0009897">
    <property type="term" value="C:external side of plasma membrane"/>
    <property type="evidence" value="ECO:0007669"/>
    <property type="project" value="TreeGrafter"/>
</dbReference>
<evidence type="ECO:0000256" key="2">
    <source>
        <dbReference type="ARBA" id="ARBA00004282"/>
    </source>
</evidence>
<dbReference type="CDD" id="cd01320">
    <property type="entry name" value="ADA"/>
    <property type="match status" value="1"/>
</dbReference>
<dbReference type="AlphaFoldDB" id="A0A6P7YJX9"/>
<evidence type="ECO:0000256" key="6">
    <source>
        <dbReference type="ARBA" id="ARBA00006676"/>
    </source>
</evidence>
<evidence type="ECO:0000256" key="12">
    <source>
        <dbReference type="ARBA" id="ARBA00022801"/>
    </source>
</evidence>
<dbReference type="InterPro" id="IPR032466">
    <property type="entry name" value="Metal_Hydrolase"/>
</dbReference>
<name>A0A6P7YJX9_9AMPH</name>
<keyword evidence="9" id="KW-1003">Cell membrane</keyword>
<evidence type="ECO:0000256" key="14">
    <source>
        <dbReference type="ARBA" id="ARBA00022949"/>
    </source>
</evidence>
<evidence type="ECO:0000256" key="4">
    <source>
        <dbReference type="ARBA" id="ARBA00004321"/>
    </source>
</evidence>
<dbReference type="InParanoid" id="A0A6P7YJX9"/>
<reference evidence="25" key="1">
    <citation type="submission" date="2025-08" db="UniProtKB">
        <authorList>
            <consortium name="RefSeq"/>
        </authorList>
    </citation>
    <scope>IDENTIFICATION</scope>
</reference>
<dbReference type="GO" id="GO:0046103">
    <property type="term" value="P:inosine biosynthetic process"/>
    <property type="evidence" value="ECO:0007669"/>
    <property type="project" value="TreeGrafter"/>
</dbReference>
<accession>A0A6P7YJX9</accession>
<evidence type="ECO:0000256" key="5">
    <source>
        <dbReference type="ARBA" id="ARBA00004371"/>
    </source>
</evidence>
<dbReference type="GO" id="GO:0009117">
    <property type="term" value="P:nucleotide metabolic process"/>
    <property type="evidence" value="ECO:0007669"/>
    <property type="project" value="UniProtKB-KW"/>
</dbReference>
<evidence type="ECO:0000256" key="1">
    <source>
        <dbReference type="ARBA" id="ARBA00001947"/>
    </source>
</evidence>
<dbReference type="RefSeq" id="XP_030067782.1">
    <property type="nucleotide sequence ID" value="XM_030211922.1"/>
</dbReference>
<evidence type="ECO:0000256" key="10">
    <source>
        <dbReference type="ARBA" id="ARBA00022490"/>
    </source>
</evidence>
<evidence type="ECO:0000256" key="8">
    <source>
        <dbReference type="ARBA" id="ARBA00018099"/>
    </source>
</evidence>
<evidence type="ECO:0000256" key="7">
    <source>
        <dbReference type="ARBA" id="ARBA00012784"/>
    </source>
</evidence>
<protein>
    <recommendedName>
        <fullName evidence="8">Adenosine deaminase</fullName>
        <ecNumber evidence="7">3.5.4.4</ecNumber>
    </recommendedName>
    <alternativeName>
        <fullName evidence="19">Adenosine aminohydrolase</fullName>
    </alternativeName>
</protein>
<dbReference type="GO" id="GO:0046872">
    <property type="term" value="F:metal ion binding"/>
    <property type="evidence" value="ECO:0007669"/>
    <property type="project" value="UniProtKB-KW"/>
</dbReference>
<dbReference type="HAMAP" id="MF_00540">
    <property type="entry name" value="A_deaminase"/>
    <property type="match status" value="1"/>
</dbReference>
<dbReference type="PANTHER" id="PTHR11409">
    <property type="entry name" value="ADENOSINE DEAMINASE"/>
    <property type="match status" value="1"/>
</dbReference>
<dbReference type="SUPFAM" id="SSF51556">
    <property type="entry name" value="Metallo-dependent hydrolases"/>
    <property type="match status" value="1"/>
</dbReference>
<keyword evidence="11" id="KW-0479">Metal-binding</keyword>
<keyword evidence="13" id="KW-0862">Zinc</keyword>
<dbReference type="PROSITE" id="PS00485">
    <property type="entry name" value="A_DEAMINASE"/>
    <property type="match status" value="1"/>
</dbReference>
<keyword evidence="17" id="KW-0458">Lysosome</keyword>
<comment type="catalytic activity">
    <reaction evidence="21">
        <text>2'-deoxyadenosine + H2O + H(+) = 2'-deoxyinosine + NH4(+)</text>
        <dbReference type="Rhea" id="RHEA:28190"/>
        <dbReference type="ChEBI" id="CHEBI:15377"/>
        <dbReference type="ChEBI" id="CHEBI:15378"/>
        <dbReference type="ChEBI" id="CHEBI:17256"/>
        <dbReference type="ChEBI" id="CHEBI:28938"/>
        <dbReference type="ChEBI" id="CHEBI:28997"/>
        <dbReference type="EC" id="3.5.4.4"/>
    </reaction>
    <physiologicalReaction direction="left-to-right" evidence="21">
        <dbReference type="Rhea" id="RHEA:28191"/>
    </physiologicalReaction>
</comment>
<comment type="function">
    <text evidence="22">Catalyzes the hydrolytic deamination of adenosine and 2-deoxyadenosine. Plays an important role in purine metabolism and in adenosine homeostasis. Modulates signaling by extracellular adenosine, and so contributes indirectly to cellular signaling events. May act as a positive regulator of T-cell coactivation.</text>
</comment>
<evidence type="ECO:0000256" key="16">
    <source>
        <dbReference type="ARBA" id="ARBA00023136"/>
    </source>
</evidence>
<evidence type="ECO:0000256" key="15">
    <source>
        <dbReference type="ARBA" id="ARBA00023080"/>
    </source>
</evidence>
<dbReference type="GO" id="GO:0043103">
    <property type="term" value="P:hypoxanthine salvage"/>
    <property type="evidence" value="ECO:0007669"/>
    <property type="project" value="TreeGrafter"/>
</dbReference>
<comment type="cofactor">
    <cofactor evidence="1">
        <name>Zn(2+)</name>
        <dbReference type="ChEBI" id="CHEBI:29105"/>
    </cofactor>
</comment>
<dbReference type="EC" id="3.5.4.4" evidence="7"/>
<evidence type="ECO:0000256" key="18">
    <source>
        <dbReference type="ARBA" id="ARBA00023329"/>
    </source>
</evidence>
<evidence type="ECO:0000313" key="24">
    <source>
        <dbReference type="Proteomes" id="UP000515156"/>
    </source>
</evidence>
<keyword evidence="12" id="KW-0378">Hydrolase</keyword>
<proteinExistence type="inferred from homology"/>
<dbReference type="InterPro" id="IPR028893">
    <property type="entry name" value="A_deaminase"/>
</dbReference>
<dbReference type="GO" id="GO:0005764">
    <property type="term" value="C:lysosome"/>
    <property type="evidence" value="ECO:0007669"/>
    <property type="project" value="UniProtKB-SubCell"/>
</dbReference>
<organism evidence="24 25">
    <name type="scientific">Microcaecilia unicolor</name>
    <dbReference type="NCBI Taxonomy" id="1415580"/>
    <lineage>
        <taxon>Eukaryota</taxon>
        <taxon>Metazoa</taxon>
        <taxon>Chordata</taxon>
        <taxon>Craniata</taxon>
        <taxon>Vertebrata</taxon>
        <taxon>Euteleostomi</taxon>
        <taxon>Amphibia</taxon>
        <taxon>Gymnophiona</taxon>
        <taxon>Siphonopidae</taxon>
        <taxon>Microcaecilia</taxon>
    </lineage>
</organism>
<dbReference type="PANTHER" id="PTHR11409:SF43">
    <property type="entry name" value="ADENOSINE DEAMINASE"/>
    <property type="match status" value="1"/>
</dbReference>
<dbReference type="GO" id="GO:0070161">
    <property type="term" value="C:anchoring junction"/>
    <property type="evidence" value="ECO:0007669"/>
    <property type="project" value="UniProtKB-SubCell"/>
</dbReference>
<dbReference type="FunFam" id="3.20.20.140:FF:000038">
    <property type="entry name" value="Adenosine deaminase"/>
    <property type="match status" value="1"/>
</dbReference>
<keyword evidence="15" id="KW-0546">Nucleotide metabolism</keyword>
<dbReference type="GO" id="GO:0060205">
    <property type="term" value="C:cytoplasmic vesicle lumen"/>
    <property type="evidence" value="ECO:0007669"/>
    <property type="project" value="UniProtKB-SubCell"/>
</dbReference>
<dbReference type="Pfam" id="PF00962">
    <property type="entry name" value="A_deaminase"/>
    <property type="match status" value="1"/>
</dbReference>
<dbReference type="GO" id="GO:0009168">
    <property type="term" value="P:purine ribonucleoside monophosphate biosynthetic process"/>
    <property type="evidence" value="ECO:0007669"/>
    <property type="project" value="InterPro"/>
</dbReference>